<dbReference type="Proteomes" id="UP001567538">
    <property type="component" value="Unassembled WGS sequence"/>
</dbReference>
<sequence>MEEFSACSGLEVNQGKSNIFIAGNIRVPKEELVEVFGFPEGTLPIKYLGIPLASKRLNASDYGQDEMLEKGSREDAISLWRKWFSSKGTQEAYDWFRPREERRFWAKYVWKDFVPPKYSFTTWLAIRGRLSTKDRLVFVDDLDTTCQLCGRQDESVDHLFFKCPKTWGVWGKILEWLGIARRSVTIKSVIKWAGRQSRGSVIVQTAKRIALMAAVSLIWKMRNAVIFDGKTWDTTRVIFQIKEATYSILYSRYSPDQVVLHLPDR</sequence>
<dbReference type="PANTHER" id="PTHR33116:SF78">
    <property type="entry name" value="OS12G0587133 PROTEIN"/>
    <property type="match status" value="1"/>
</dbReference>
<proteinExistence type="predicted"/>
<dbReference type="AlphaFoldDB" id="A0ABD1IMM8"/>
<protein>
    <recommendedName>
        <fullName evidence="1">Reverse transcriptase zinc-binding domain-containing protein</fullName>
    </recommendedName>
</protein>
<dbReference type="EMBL" id="JBEAFC010000001">
    <property type="protein sequence ID" value="KAL1569950.1"/>
    <property type="molecule type" value="Genomic_DNA"/>
</dbReference>
<feature type="domain" description="Reverse transcriptase zinc-binding" evidence="1">
    <location>
        <begin position="90"/>
        <end position="170"/>
    </location>
</feature>
<evidence type="ECO:0000313" key="2">
    <source>
        <dbReference type="EMBL" id="KAL1569950.1"/>
    </source>
</evidence>
<comment type="caution">
    <text evidence="2">The sequence shown here is derived from an EMBL/GenBank/DDBJ whole genome shotgun (WGS) entry which is preliminary data.</text>
</comment>
<evidence type="ECO:0000259" key="1">
    <source>
        <dbReference type="Pfam" id="PF13966"/>
    </source>
</evidence>
<dbReference type="PANTHER" id="PTHR33116">
    <property type="entry name" value="REVERSE TRANSCRIPTASE ZINC-BINDING DOMAIN-CONTAINING PROTEIN-RELATED-RELATED"/>
    <property type="match status" value="1"/>
</dbReference>
<dbReference type="InterPro" id="IPR026960">
    <property type="entry name" value="RVT-Znf"/>
</dbReference>
<dbReference type="Pfam" id="PF13966">
    <property type="entry name" value="zf-RVT"/>
    <property type="match status" value="1"/>
</dbReference>
<accession>A0ABD1IMM8</accession>
<gene>
    <name evidence="2" type="ORF">AAHA92_01362</name>
</gene>
<organism evidence="2 3">
    <name type="scientific">Salvia divinorum</name>
    <name type="common">Maria pastora</name>
    <name type="synonym">Diviner's sage</name>
    <dbReference type="NCBI Taxonomy" id="28513"/>
    <lineage>
        <taxon>Eukaryota</taxon>
        <taxon>Viridiplantae</taxon>
        <taxon>Streptophyta</taxon>
        <taxon>Embryophyta</taxon>
        <taxon>Tracheophyta</taxon>
        <taxon>Spermatophyta</taxon>
        <taxon>Magnoliopsida</taxon>
        <taxon>eudicotyledons</taxon>
        <taxon>Gunneridae</taxon>
        <taxon>Pentapetalae</taxon>
        <taxon>asterids</taxon>
        <taxon>lamiids</taxon>
        <taxon>Lamiales</taxon>
        <taxon>Lamiaceae</taxon>
        <taxon>Nepetoideae</taxon>
        <taxon>Mentheae</taxon>
        <taxon>Salviinae</taxon>
        <taxon>Salvia</taxon>
        <taxon>Salvia subgen. Calosphace</taxon>
    </lineage>
</organism>
<reference evidence="2 3" key="1">
    <citation type="submission" date="2024-06" db="EMBL/GenBank/DDBJ databases">
        <title>A chromosome level genome sequence of Diviner's sage (Salvia divinorum).</title>
        <authorList>
            <person name="Ford S.A."/>
            <person name="Ro D.-K."/>
            <person name="Ness R.W."/>
            <person name="Phillips M.A."/>
        </authorList>
    </citation>
    <scope>NUCLEOTIDE SEQUENCE [LARGE SCALE GENOMIC DNA]</scope>
    <source>
        <strain evidence="2">SAF-2024a</strain>
        <tissue evidence="2">Leaf</tissue>
    </source>
</reference>
<name>A0ABD1IMM8_SALDI</name>
<evidence type="ECO:0000313" key="3">
    <source>
        <dbReference type="Proteomes" id="UP001567538"/>
    </source>
</evidence>
<keyword evidence="3" id="KW-1185">Reference proteome</keyword>